<dbReference type="Pfam" id="PF16984">
    <property type="entry name" value="Grp7_allergen"/>
    <property type="match status" value="1"/>
</dbReference>
<keyword evidence="1" id="KW-0472">Membrane</keyword>
<dbReference type="InterPro" id="IPR038602">
    <property type="entry name" value="Mite_allergen_7_sf"/>
</dbReference>
<dbReference type="AlphaFoldDB" id="A0AAW1UB81"/>
<dbReference type="Gene3D" id="3.15.10.50">
    <property type="match status" value="1"/>
</dbReference>
<reference evidence="2 3" key="1">
    <citation type="submission" date="2023-03" db="EMBL/GenBank/DDBJ databases">
        <title>Genome insight into feeding habits of ladybird beetles.</title>
        <authorList>
            <person name="Li H.-S."/>
            <person name="Huang Y.-H."/>
            <person name="Pang H."/>
        </authorList>
    </citation>
    <scope>NUCLEOTIDE SEQUENCE [LARGE SCALE GENOMIC DNA]</scope>
    <source>
        <strain evidence="2">SYSU_2023b</strain>
        <tissue evidence="2">Whole body</tissue>
    </source>
</reference>
<dbReference type="EMBL" id="JARQZJ010000037">
    <property type="protein sequence ID" value="KAK9876554.1"/>
    <property type="molecule type" value="Genomic_DNA"/>
</dbReference>
<proteinExistence type="predicted"/>
<gene>
    <name evidence="2" type="ORF">WA026_013929</name>
</gene>
<dbReference type="Proteomes" id="UP001431783">
    <property type="component" value="Unassembled WGS sequence"/>
</dbReference>
<evidence type="ECO:0000313" key="2">
    <source>
        <dbReference type="EMBL" id="KAK9876554.1"/>
    </source>
</evidence>
<name>A0AAW1UB81_9CUCU</name>
<dbReference type="InterPro" id="IPR020234">
    <property type="entry name" value="Mite_allergen_group-7"/>
</dbReference>
<organism evidence="2 3">
    <name type="scientific">Henosepilachna vigintioctopunctata</name>
    <dbReference type="NCBI Taxonomy" id="420089"/>
    <lineage>
        <taxon>Eukaryota</taxon>
        <taxon>Metazoa</taxon>
        <taxon>Ecdysozoa</taxon>
        <taxon>Arthropoda</taxon>
        <taxon>Hexapoda</taxon>
        <taxon>Insecta</taxon>
        <taxon>Pterygota</taxon>
        <taxon>Neoptera</taxon>
        <taxon>Endopterygota</taxon>
        <taxon>Coleoptera</taxon>
        <taxon>Polyphaga</taxon>
        <taxon>Cucujiformia</taxon>
        <taxon>Coccinelloidea</taxon>
        <taxon>Coccinellidae</taxon>
        <taxon>Epilachninae</taxon>
        <taxon>Epilachnini</taxon>
        <taxon>Henosepilachna</taxon>
    </lineage>
</organism>
<keyword evidence="1" id="KW-0812">Transmembrane</keyword>
<keyword evidence="3" id="KW-1185">Reference proteome</keyword>
<comment type="caution">
    <text evidence="2">The sequence shown here is derived from an EMBL/GenBank/DDBJ whole genome shotgun (WGS) entry which is preliminary data.</text>
</comment>
<keyword evidence="1" id="KW-1133">Transmembrane helix</keyword>
<evidence type="ECO:0000313" key="3">
    <source>
        <dbReference type="Proteomes" id="UP001431783"/>
    </source>
</evidence>
<accession>A0AAW1UB81</accession>
<feature type="transmembrane region" description="Helical" evidence="1">
    <location>
        <begin position="6"/>
        <end position="22"/>
    </location>
</feature>
<protein>
    <submittedName>
        <fullName evidence="2">Uncharacterized protein</fullName>
    </submittedName>
</protein>
<evidence type="ECO:0000256" key="1">
    <source>
        <dbReference type="SAM" id="Phobius"/>
    </source>
</evidence>
<sequence length="248" mass="28080">MKVDSIYLYFCVLIVSIQGYSWDKYLDEKFFENYKGLRNDFGKFSESLKNNTFFIASFNIFVDKFFLNWDTLLKKLNLDPLGMKDVTQGYWWGNIMLRNIYLEGMSTFRRSGDVLLKYNKDNHQLRLDVPIGIGNIKFECFFKAALIGIGPSGTVTGTVDEIDLVLSIVIDFNVYQAVMNEYNIIKSGHVALKLRGNILTEWVLKLLIGTTTYLFEGIASGALELVAGGAMKNAVDVVNIVLDVVSLL</sequence>